<name>A0A0G4PP31_PENC3</name>
<keyword evidence="2" id="KW-1185">Reference proteome</keyword>
<reference evidence="1 2" key="1">
    <citation type="journal article" date="2014" name="Nat. Commun.">
        <title>Multiple recent horizontal transfers of a large genomic region in cheese making fungi.</title>
        <authorList>
            <person name="Cheeseman K."/>
            <person name="Ropars J."/>
            <person name="Renault P."/>
            <person name="Dupont J."/>
            <person name="Gouzy J."/>
            <person name="Branca A."/>
            <person name="Abraham A.L."/>
            <person name="Ceppi M."/>
            <person name="Conseiller E."/>
            <person name="Debuchy R."/>
            <person name="Malagnac F."/>
            <person name="Goarin A."/>
            <person name="Silar P."/>
            <person name="Lacoste S."/>
            <person name="Sallet E."/>
            <person name="Bensimon A."/>
            <person name="Giraud T."/>
            <person name="Brygoo Y."/>
        </authorList>
    </citation>
    <scope>NUCLEOTIDE SEQUENCE [LARGE SCALE GENOMIC DNA]</scope>
    <source>
        <strain evidence="2">FM 013</strain>
    </source>
</reference>
<dbReference type="AlphaFoldDB" id="A0A0G4PP31"/>
<sequence>MPSGKSSSIYGVLCTMLYAEIGFKIATVYPFERQGSLLHNASLRLEKF</sequence>
<evidence type="ECO:0000313" key="2">
    <source>
        <dbReference type="Proteomes" id="UP000053732"/>
    </source>
</evidence>
<gene>
    <name evidence="1" type="ORF">PCAMFM013_S026g000009</name>
</gene>
<dbReference type="Proteomes" id="UP000053732">
    <property type="component" value="Unassembled WGS sequence"/>
</dbReference>
<accession>A0A0G4PP31</accession>
<protein>
    <submittedName>
        <fullName evidence="1">Str. FM013</fullName>
    </submittedName>
</protein>
<dbReference type="EMBL" id="HG793159">
    <property type="protein sequence ID" value="CRL28144.1"/>
    <property type="molecule type" value="Genomic_DNA"/>
</dbReference>
<proteinExistence type="predicted"/>
<evidence type="ECO:0000313" key="1">
    <source>
        <dbReference type="EMBL" id="CRL28144.1"/>
    </source>
</evidence>
<organism evidence="1 2">
    <name type="scientific">Penicillium camemberti (strain FM 013)</name>
    <dbReference type="NCBI Taxonomy" id="1429867"/>
    <lineage>
        <taxon>Eukaryota</taxon>
        <taxon>Fungi</taxon>
        <taxon>Dikarya</taxon>
        <taxon>Ascomycota</taxon>
        <taxon>Pezizomycotina</taxon>
        <taxon>Eurotiomycetes</taxon>
        <taxon>Eurotiomycetidae</taxon>
        <taxon>Eurotiales</taxon>
        <taxon>Aspergillaceae</taxon>
        <taxon>Penicillium</taxon>
    </lineage>
</organism>